<comment type="similarity">
    <text evidence="3 11 12">Belongs to the TOP6A family.</text>
</comment>
<dbReference type="Gene3D" id="1.10.10.10">
    <property type="entry name" value="Winged helix-like DNA-binding domain superfamily/Winged helix DNA-binding domain"/>
    <property type="match status" value="1"/>
</dbReference>
<dbReference type="GO" id="GO:0005694">
    <property type="term" value="C:chromosome"/>
    <property type="evidence" value="ECO:0007669"/>
    <property type="project" value="InterPro"/>
</dbReference>
<evidence type="ECO:0000256" key="7">
    <source>
        <dbReference type="ARBA" id="ARBA00022842"/>
    </source>
</evidence>
<dbReference type="EC" id="5.6.2.2" evidence="11"/>
<dbReference type="GO" id="GO:0006260">
    <property type="term" value="P:DNA replication"/>
    <property type="evidence" value="ECO:0007669"/>
    <property type="project" value="UniProtKB-UniRule"/>
</dbReference>
<dbReference type="PRINTS" id="PR01552">
    <property type="entry name" value="TPISMRASE6A"/>
</dbReference>
<comment type="caution">
    <text evidence="16">The sequence shown here is derived from an EMBL/GenBank/DDBJ whole genome shotgun (WGS) entry which is preliminary data.</text>
</comment>
<dbReference type="GO" id="GO:0006265">
    <property type="term" value="P:DNA topological change"/>
    <property type="evidence" value="ECO:0007669"/>
    <property type="project" value="UniProtKB-UniRule"/>
</dbReference>
<dbReference type="Pfam" id="PF21180">
    <property type="entry name" value="TOP6A-Spo11_Toprim"/>
    <property type="match status" value="1"/>
</dbReference>
<feature type="domain" description="Spo11/DNA topoisomerase VI subunit A N-terminal" evidence="13">
    <location>
        <begin position="80"/>
        <end position="143"/>
    </location>
</feature>
<feature type="domain" description="Type II DNA topoisomerase VI subunit A all-beta" evidence="14">
    <location>
        <begin position="147"/>
        <end position="190"/>
    </location>
</feature>
<name>A0A8T3VXP5_METOL</name>
<keyword evidence="6 11" id="KW-0067">ATP-binding</keyword>
<feature type="binding site" evidence="11">
    <location>
        <position position="199"/>
    </location>
    <ligand>
        <name>Mg(2+)</name>
        <dbReference type="ChEBI" id="CHEBI:18420"/>
    </ligand>
</feature>
<keyword evidence="8 11" id="KW-0799">Topoisomerase</keyword>
<keyword evidence="9 11" id="KW-0238">DNA-binding</keyword>
<comment type="subunit">
    <text evidence="11">Homodimer. Heterotetramer of two Top6A and two Top6B chains.</text>
</comment>
<evidence type="ECO:0000256" key="12">
    <source>
        <dbReference type="PROSITE-ProRule" id="PRU01385"/>
    </source>
</evidence>
<evidence type="ECO:0000256" key="5">
    <source>
        <dbReference type="ARBA" id="ARBA00022741"/>
    </source>
</evidence>
<dbReference type="AlphaFoldDB" id="A0A8T3VXP5"/>
<dbReference type="InterPro" id="IPR004085">
    <property type="entry name" value="TopoVI_A"/>
</dbReference>
<evidence type="ECO:0000256" key="8">
    <source>
        <dbReference type="ARBA" id="ARBA00023029"/>
    </source>
</evidence>
<comment type="catalytic activity">
    <reaction evidence="1 11 12">
        <text>ATP-dependent breakage, passage and rejoining of double-stranded DNA.</text>
        <dbReference type="EC" id="5.6.2.2"/>
    </reaction>
</comment>
<dbReference type="Proteomes" id="UP000732619">
    <property type="component" value="Unassembled WGS sequence"/>
</dbReference>
<dbReference type="GO" id="GO:0003677">
    <property type="term" value="F:DNA binding"/>
    <property type="evidence" value="ECO:0007669"/>
    <property type="project" value="UniProtKB-UniRule"/>
</dbReference>
<dbReference type="InterPro" id="IPR002815">
    <property type="entry name" value="Spo11/TopoVI_A"/>
</dbReference>
<dbReference type="GO" id="GO:0003918">
    <property type="term" value="F:DNA topoisomerase type II (double strand cut, ATP-hydrolyzing) activity"/>
    <property type="evidence" value="ECO:0007669"/>
    <property type="project" value="UniProtKB-UniRule"/>
</dbReference>
<evidence type="ECO:0000256" key="4">
    <source>
        <dbReference type="ARBA" id="ARBA00022723"/>
    </source>
</evidence>
<dbReference type="Pfam" id="PF04406">
    <property type="entry name" value="TP6A_N"/>
    <property type="match status" value="1"/>
</dbReference>
<reference evidence="16" key="1">
    <citation type="submission" date="2019-04" db="EMBL/GenBank/DDBJ databases">
        <title>Evolution of Biomass-Degrading Anaerobic Consortia Revealed by Metagenomics.</title>
        <authorList>
            <person name="Peng X."/>
        </authorList>
    </citation>
    <scope>NUCLEOTIDE SEQUENCE</scope>
    <source>
        <strain evidence="16">SIG14</strain>
    </source>
</reference>
<dbReference type="PANTHER" id="PTHR10848:SF0">
    <property type="entry name" value="MEIOTIC RECOMBINATION PROTEIN SPO11"/>
    <property type="match status" value="1"/>
</dbReference>
<feature type="domain" description="Topoisomerase 6 subunit A/Spo11 TOPRIM" evidence="15">
    <location>
        <begin position="194"/>
        <end position="360"/>
    </location>
</feature>
<dbReference type="CDD" id="cd00223">
    <property type="entry name" value="TOPRIM_TopoIIB_SPO"/>
    <property type="match status" value="1"/>
</dbReference>
<comment type="function">
    <text evidence="11">Relaxes both positive and negative superturns and exhibits a strong decatenase activity.</text>
</comment>
<dbReference type="InterPro" id="IPR036388">
    <property type="entry name" value="WH-like_DNA-bd_sf"/>
</dbReference>
<dbReference type="GO" id="GO:0005524">
    <property type="term" value="F:ATP binding"/>
    <property type="evidence" value="ECO:0007669"/>
    <property type="project" value="UniProtKB-KW"/>
</dbReference>
<feature type="binding site" evidence="11">
    <location>
        <position position="251"/>
    </location>
    <ligand>
        <name>Mg(2+)</name>
        <dbReference type="ChEBI" id="CHEBI:18420"/>
    </ligand>
</feature>
<evidence type="ECO:0000313" key="17">
    <source>
        <dbReference type="Proteomes" id="UP000732619"/>
    </source>
</evidence>
<evidence type="ECO:0000256" key="6">
    <source>
        <dbReference type="ARBA" id="ARBA00022840"/>
    </source>
</evidence>
<dbReference type="InterPro" id="IPR049333">
    <property type="entry name" value="Topo_VI_alpha"/>
</dbReference>
<gene>
    <name evidence="11" type="primary">top6A</name>
    <name evidence="16" type="ORF">E7Z75_04825</name>
</gene>
<keyword evidence="7 11" id="KW-0460">Magnesium</keyword>
<dbReference type="HAMAP" id="MF_00132">
    <property type="entry name" value="Top6A"/>
    <property type="match status" value="1"/>
</dbReference>
<dbReference type="SUPFAM" id="SSF56726">
    <property type="entry name" value="DNA topoisomerase IV, alpha subunit"/>
    <property type="match status" value="1"/>
</dbReference>
<dbReference type="InterPro" id="IPR036078">
    <property type="entry name" value="Spo11/TopoVI_A_sf"/>
</dbReference>
<dbReference type="NCBIfam" id="NF003334">
    <property type="entry name" value="PRK04342.1-3"/>
    <property type="match status" value="1"/>
</dbReference>
<protein>
    <recommendedName>
        <fullName evidence="11">Type 2 DNA topoisomerase 6 subunit A</fullName>
        <ecNumber evidence="11">5.6.2.2</ecNumber>
    </recommendedName>
    <alternativeName>
        <fullName evidence="11">Type II DNA topoisomerase VI subunit A</fullName>
    </alternativeName>
</protein>
<dbReference type="InterPro" id="IPR034136">
    <property type="entry name" value="TOPRIM_Topo6A/Spo11"/>
</dbReference>
<evidence type="ECO:0000313" key="16">
    <source>
        <dbReference type="EMBL" id="MBE6512449.1"/>
    </source>
</evidence>
<dbReference type="EMBL" id="SUTG01000017">
    <property type="protein sequence ID" value="MBE6512449.1"/>
    <property type="molecule type" value="Genomic_DNA"/>
</dbReference>
<dbReference type="PRINTS" id="PR01550">
    <property type="entry name" value="TOP6AFAMILY"/>
</dbReference>
<dbReference type="Pfam" id="PF20768">
    <property type="entry name" value="Topo_VI_alpha"/>
    <property type="match status" value="1"/>
</dbReference>
<evidence type="ECO:0000256" key="10">
    <source>
        <dbReference type="ARBA" id="ARBA00023235"/>
    </source>
</evidence>
<organism evidence="16 17">
    <name type="scientific">Methanobrevibacter olleyae</name>
    <dbReference type="NCBI Taxonomy" id="294671"/>
    <lineage>
        <taxon>Archaea</taxon>
        <taxon>Methanobacteriati</taxon>
        <taxon>Methanobacteriota</taxon>
        <taxon>Methanomada group</taxon>
        <taxon>Methanobacteria</taxon>
        <taxon>Methanobacteriales</taxon>
        <taxon>Methanobacteriaceae</taxon>
        <taxon>Methanobrevibacter</taxon>
    </lineage>
</organism>
<dbReference type="PROSITE" id="PS52041">
    <property type="entry name" value="TOPO_IIB"/>
    <property type="match status" value="1"/>
</dbReference>
<evidence type="ECO:0000256" key="3">
    <source>
        <dbReference type="ARBA" id="ARBA00006559"/>
    </source>
</evidence>
<evidence type="ECO:0000259" key="13">
    <source>
        <dbReference type="Pfam" id="PF04406"/>
    </source>
</evidence>
<accession>A0A8T3VXP5</accession>
<feature type="active site" description="O-(5'-phospho-DNA)-tyrosine intermediate" evidence="11 12">
    <location>
        <position position="109"/>
    </location>
</feature>
<evidence type="ECO:0000259" key="14">
    <source>
        <dbReference type="Pfam" id="PF20768"/>
    </source>
</evidence>
<dbReference type="Gene3D" id="3.40.1360.10">
    <property type="match status" value="1"/>
</dbReference>
<sequence length="366" mass="41614">MAEETTTHKHTHKEQRRQYTFNKLKAFGQEIIEDVEKEKVPTLRIPSRGTGNIVYDPDKRYYILGDRFGKRSLGNVKQIRKLGQMVYVANFCKDLVLRDKTATIREMYYISEGWGIEFNNQQESNIVGEDLEVALGATREDLGLMPEEDGASVYGDITLLDGEFEINAARAGKSGYTISPTIDQVELLDCGADFVLAVETMGMFHRLVQEDAHNRFNCLIVGLKGQAARATRRFIKRVNEELGLPVYICNDGDPWGFHIGQVIISGSAKLAHVNHDLATPDAKFLGVTATDIIEYDLPTDPLKDIDVLRLKELSKDPRYKTDFWQTEIKKMLKIGKKAEQQSFSKYGLEYVVDTYFPEKLRQFGQL</sequence>
<dbReference type="PANTHER" id="PTHR10848">
    <property type="entry name" value="MEIOTIC RECOMBINATION PROTEIN SPO11"/>
    <property type="match status" value="1"/>
</dbReference>
<evidence type="ECO:0000256" key="11">
    <source>
        <dbReference type="HAMAP-Rule" id="MF_00132"/>
    </source>
</evidence>
<keyword evidence="4 11" id="KW-0479">Metal-binding</keyword>
<proteinExistence type="inferred from homology"/>
<comment type="cofactor">
    <cofactor evidence="2 11">
        <name>Mg(2+)</name>
        <dbReference type="ChEBI" id="CHEBI:18420"/>
    </cofactor>
</comment>
<evidence type="ECO:0000256" key="2">
    <source>
        <dbReference type="ARBA" id="ARBA00001946"/>
    </source>
</evidence>
<dbReference type="GO" id="GO:0000287">
    <property type="term" value="F:magnesium ion binding"/>
    <property type="evidence" value="ECO:0007669"/>
    <property type="project" value="UniProtKB-UniRule"/>
</dbReference>
<evidence type="ECO:0000256" key="9">
    <source>
        <dbReference type="ARBA" id="ARBA00023125"/>
    </source>
</evidence>
<dbReference type="InterPro" id="IPR013049">
    <property type="entry name" value="Spo11/TopoVI_A_N"/>
</dbReference>
<keyword evidence="5 11" id="KW-0547">Nucleotide-binding</keyword>
<evidence type="ECO:0000256" key="1">
    <source>
        <dbReference type="ARBA" id="ARBA00000185"/>
    </source>
</evidence>
<evidence type="ECO:0000259" key="15">
    <source>
        <dbReference type="Pfam" id="PF21180"/>
    </source>
</evidence>
<keyword evidence="10 11" id="KW-0413">Isomerase</keyword>